<evidence type="ECO:0000313" key="2">
    <source>
        <dbReference type="EMBL" id="OCT54473.1"/>
    </source>
</evidence>
<protein>
    <recommendedName>
        <fullName evidence="4">Fe2OG dioxygenase domain-containing protein</fullName>
    </recommendedName>
</protein>
<proteinExistence type="predicted"/>
<evidence type="ECO:0000313" key="3">
    <source>
        <dbReference type="Proteomes" id="UP000094526"/>
    </source>
</evidence>
<sequence>MASADVLLPQSAASFDSGKRKRPASLLDDMAPTTPKAPTFEPAKHLNFQPPNKIWTMEEIGFADKGVSPIAVSEPFPLFTTEAIKAMRAEVLSKPVWDNCKYSSNLAKCQLRGFAPEYAPFVYDVWRSPEVLAIVSKIAGVELVPALDLEIAHMNISSNTEEQIETVKQALAEKSHREADEGVSGCPWEDDEDAQPIVDWHTDSYPFVCVTMLSDCTNMIGGETALRTGTGDIMKVRGPGMGHAVILQGRYIEHQAVRALGTTERISMVTSFRPKSAFIKDDTVLTTVRPISDLTELYSQYAEYRFEMLEERIRAQLREIRERRRAHRFDTKATKAFIREQTTFLESMLKELVDDEMVKAGVMDVEENLFSEELLQERRKKAKL</sequence>
<reference evidence="3" key="1">
    <citation type="submission" date="2015-07" db="EMBL/GenBank/DDBJ databases">
        <authorList>
            <person name="Teixeira M.M."/>
            <person name="Souza R.C."/>
            <person name="Almeida L.G."/>
            <person name="Vicente V.A."/>
            <person name="de Hoog S."/>
            <person name="Bocca A.L."/>
            <person name="de Almeida S.R."/>
            <person name="Vasconcelos A.T."/>
            <person name="Felipe M.S."/>
        </authorList>
    </citation>
    <scope>NUCLEOTIDE SEQUENCE [LARGE SCALE GENOMIC DNA]</scope>
    <source>
        <strain evidence="3">KSF</strain>
    </source>
</reference>
<organism evidence="2 3">
    <name type="scientific">Cladophialophora carrionii</name>
    <dbReference type="NCBI Taxonomy" id="86049"/>
    <lineage>
        <taxon>Eukaryota</taxon>
        <taxon>Fungi</taxon>
        <taxon>Dikarya</taxon>
        <taxon>Ascomycota</taxon>
        <taxon>Pezizomycotina</taxon>
        <taxon>Eurotiomycetes</taxon>
        <taxon>Chaetothyriomycetidae</taxon>
        <taxon>Chaetothyriales</taxon>
        <taxon>Herpotrichiellaceae</taxon>
        <taxon>Cladophialophora</taxon>
    </lineage>
</organism>
<keyword evidence="3" id="KW-1185">Reference proteome</keyword>
<comment type="caution">
    <text evidence="2">The sequence shown here is derived from an EMBL/GenBank/DDBJ whole genome shotgun (WGS) entry which is preliminary data.</text>
</comment>
<name>A0A1C1D0U8_9EURO</name>
<dbReference type="eggNOG" id="ENOG502QSJX">
    <property type="taxonomic scope" value="Eukaryota"/>
</dbReference>
<dbReference type="STRING" id="86049.A0A1C1D0U8"/>
<dbReference type="OrthoDB" id="10256055at2759"/>
<accession>A0A1C1D0U8</accession>
<evidence type="ECO:0008006" key="4">
    <source>
        <dbReference type="Google" id="ProtNLM"/>
    </source>
</evidence>
<dbReference type="Proteomes" id="UP000094526">
    <property type="component" value="Unassembled WGS sequence"/>
</dbReference>
<gene>
    <name evidence="2" type="ORF">CLCR_00872</name>
</gene>
<dbReference type="VEuPathDB" id="FungiDB:G647_01734"/>
<dbReference type="PANTHER" id="PTHR41677">
    <property type="entry name" value="YALI0B19030P"/>
    <property type="match status" value="1"/>
</dbReference>
<evidence type="ECO:0000256" key="1">
    <source>
        <dbReference type="SAM" id="MobiDB-lite"/>
    </source>
</evidence>
<dbReference type="AlphaFoldDB" id="A0A1C1D0U8"/>
<dbReference type="EMBL" id="LGRB01000004">
    <property type="protein sequence ID" value="OCT54473.1"/>
    <property type="molecule type" value="Genomic_DNA"/>
</dbReference>
<dbReference type="VEuPathDB" id="FungiDB:CLCR_00872"/>
<feature type="region of interest" description="Disordered" evidence="1">
    <location>
        <begin position="14"/>
        <end position="42"/>
    </location>
</feature>
<dbReference type="PANTHER" id="PTHR41677:SF1">
    <property type="entry name" value="FE2OG DIOXYGENASE DOMAIN-CONTAINING PROTEIN"/>
    <property type="match status" value="1"/>
</dbReference>